<comment type="caution">
    <text evidence="1">The sequence shown here is derived from an EMBL/GenBank/DDBJ whole genome shotgun (WGS) entry which is preliminary data.</text>
</comment>
<sequence>MAEGTAVQQQQVLPSNGGVVLQQQWVQQWGKHRQHDGVVAVSVIKQLQQRRLQPHKIVVWHGGDKSYAGCDANAAIFKEIATLDTIDWMRLPAGATEVVEVTFEPGNRVEWAVKAQKIHRHLEEILSRVPGVGVVEGDGRGSKEHEGSGGVYAEGHCSVQHVVHMEDGKAEVDGEEGTEAYMADGEGGEDTDMHVVIAGDSGLPSTRCGFEAGTDGVMLRCSSAEPSIHFSVHGVNAGCGASPSPSLVGPPSTLCVDTPPTTVPDTPAVNGEKREQGRTLALRQISYEKNKGAARPAWNAARGLGEVGGRARYRGVGQGTGVQGEAIGGKRKQGCQAGPVVDVAAEVTEVGEGTVTRWKKEGKW</sequence>
<keyword evidence="2" id="KW-1185">Reference proteome</keyword>
<accession>A0AAD7JIE5</accession>
<gene>
    <name evidence="1" type="ORF">DFH07DRAFT_770894</name>
</gene>
<dbReference type="EMBL" id="JARJLG010000041">
    <property type="protein sequence ID" value="KAJ7763163.1"/>
    <property type="molecule type" value="Genomic_DNA"/>
</dbReference>
<dbReference type="Proteomes" id="UP001215280">
    <property type="component" value="Unassembled WGS sequence"/>
</dbReference>
<dbReference type="AlphaFoldDB" id="A0AAD7JIE5"/>
<evidence type="ECO:0000313" key="2">
    <source>
        <dbReference type="Proteomes" id="UP001215280"/>
    </source>
</evidence>
<proteinExistence type="predicted"/>
<name>A0AAD7JIE5_9AGAR</name>
<protein>
    <submittedName>
        <fullName evidence="1">Uncharacterized protein</fullName>
    </submittedName>
</protein>
<organism evidence="1 2">
    <name type="scientific">Mycena maculata</name>
    <dbReference type="NCBI Taxonomy" id="230809"/>
    <lineage>
        <taxon>Eukaryota</taxon>
        <taxon>Fungi</taxon>
        <taxon>Dikarya</taxon>
        <taxon>Basidiomycota</taxon>
        <taxon>Agaricomycotina</taxon>
        <taxon>Agaricomycetes</taxon>
        <taxon>Agaricomycetidae</taxon>
        <taxon>Agaricales</taxon>
        <taxon>Marasmiineae</taxon>
        <taxon>Mycenaceae</taxon>
        <taxon>Mycena</taxon>
    </lineage>
</organism>
<evidence type="ECO:0000313" key="1">
    <source>
        <dbReference type="EMBL" id="KAJ7763163.1"/>
    </source>
</evidence>
<reference evidence="1" key="1">
    <citation type="submission" date="2023-03" db="EMBL/GenBank/DDBJ databases">
        <title>Massive genome expansion in bonnet fungi (Mycena s.s.) driven by repeated elements and novel gene families across ecological guilds.</title>
        <authorList>
            <consortium name="Lawrence Berkeley National Laboratory"/>
            <person name="Harder C.B."/>
            <person name="Miyauchi S."/>
            <person name="Viragh M."/>
            <person name="Kuo A."/>
            <person name="Thoen E."/>
            <person name="Andreopoulos B."/>
            <person name="Lu D."/>
            <person name="Skrede I."/>
            <person name="Drula E."/>
            <person name="Henrissat B."/>
            <person name="Morin E."/>
            <person name="Kohler A."/>
            <person name="Barry K."/>
            <person name="LaButti K."/>
            <person name="Morin E."/>
            <person name="Salamov A."/>
            <person name="Lipzen A."/>
            <person name="Mereny Z."/>
            <person name="Hegedus B."/>
            <person name="Baldrian P."/>
            <person name="Stursova M."/>
            <person name="Weitz H."/>
            <person name="Taylor A."/>
            <person name="Grigoriev I.V."/>
            <person name="Nagy L.G."/>
            <person name="Martin F."/>
            <person name="Kauserud H."/>
        </authorList>
    </citation>
    <scope>NUCLEOTIDE SEQUENCE</scope>
    <source>
        <strain evidence="1">CBHHK188m</strain>
    </source>
</reference>